<dbReference type="PATRIC" id="fig|1423811.3.peg.135"/>
<feature type="transmembrane region" description="Helical" evidence="24">
    <location>
        <begin position="99"/>
        <end position="116"/>
    </location>
</feature>
<dbReference type="AlphaFoldDB" id="A0A0R1J3B6"/>
<dbReference type="PANTHER" id="PTHR46382:SF1">
    <property type="entry name" value="PHOSPHATIDATE CYTIDYLYLTRANSFERASE"/>
    <property type="match status" value="1"/>
</dbReference>
<evidence type="ECO:0000256" key="24">
    <source>
        <dbReference type="SAM" id="Phobius"/>
    </source>
</evidence>
<feature type="transmembrane region" description="Helical" evidence="24">
    <location>
        <begin position="20"/>
        <end position="51"/>
    </location>
</feature>
<keyword evidence="16" id="KW-0594">Phospholipid biosynthesis</keyword>
<evidence type="ECO:0000256" key="18">
    <source>
        <dbReference type="ARBA" id="ARBA00029893"/>
    </source>
</evidence>
<sequence>MTETEDSGLFNWGNIMKQRVITAVIALAIFIPILYFGGIWLEVAAAVLAAVGVFEIYIMRKRIIVSIDFILTILGTLALAVPVNFYRGWTPNSFSRLDIFYIFAVLLMIVTVLTKNKFNFEDAAVSVISMIYIGTGFHYLASVRNSSGGLGLLMFALIVVWSTDIFAYTFGRKIGKHKLWPAISPNKTWEGTIAGVISALVLSGVYMYFVPQKYSMVTMLLIALVLSAFGQMGDLIESAYKRYYKVKDSGNILPGHGGILDRFDSMLIVLPLLHVFGLV</sequence>
<organism evidence="25 26">
    <name type="scientific">Companilactobacillus tucceti DSM 20183</name>
    <dbReference type="NCBI Taxonomy" id="1423811"/>
    <lineage>
        <taxon>Bacteria</taxon>
        <taxon>Bacillati</taxon>
        <taxon>Bacillota</taxon>
        <taxon>Bacilli</taxon>
        <taxon>Lactobacillales</taxon>
        <taxon>Lactobacillaceae</taxon>
        <taxon>Companilactobacillus</taxon>
    </lineage>
</organism>
<evidence type="ECO:0000256" key="13">
    <source>
        <dbReference type="ARBA" id="ARBA00022989"/>
    </source>
</evidence>
<comment type="similarity">
    <text evidence="5">Belongs to the CDS family.</text>
</comment>
<dbReference type="STRING" id="1423811.FC72_GL000136"/>
<evidence type="ECO:0000256" key="14">
    <source>
        <dbReference type="ARBA" id="ARBA00023098"/>
    </source>
</evidence>
<proteinExistence type="inferred from homology"/>
<keyword evidence="17" id="KW-1208">Phospholipid metabolism</keyword>
<evidence type="ECO:0000256" key="19">
    <source>
        <dbReference type="ARBA" id="ARBA00031825"/>
    </source>
</evidence>
<evidence type="ECO:0000313" key="25">
    <source>
        <dbReference type="EMBL" id="KRK65692.1"/>
    </source>
</evidence>
<evidence type="ECO:0000256" key="10">
    <source>
        <dbReference type="ARBA" id="ARBA00022679"/>
    </source>
</evidence>
<evidence type="ECO:0000256" key="2">
    <source>
        <dbReference type="ARBA" id="ARBA00004651"/>
    </source>
</evidence>
<keyword evidence="10 25" id="KW-0808">Transferase</keyword>
<keyword evidence="8" id="KW-1003">Cell membrane</keyword>
<comment type="pathway">
    <text evidence="4">Lipid metabolism.</text>
</comment>
<dbReference type="GO" id="GO:0005886">
    <property type="term" value="C:plasma membrane"/>
    <property type="evidence" value="ECO:0007669"/>
    <property type="project" value="UniProtKB-SubCell"/>
</dbReference>
<comment type="caution">
    <text evidence="25">The sequence shown here is derived from an EMBL/GenBank/DDBJ whole genome shotgun (WGS) entry which is preliminary data.</text>
</comment>
<feature type="transmembrane region" description="Helical" evidence="24">
    <location>
        <begin position="63"/>
        <end position="87"/>
    </location>
</feature>
<evidence type="ECO:0000256" key="3">
    <source>
        <dbReference type="ARBA" id="ARBA00005119"/>
    </source>
</evidence>
<evidence type="ECO:0000256" key="11">
    <source>
        <dbReference type="ARBA" id="ARBA00022692"/>
    </source>
</evidence>
<dbReference type="EC" id="2.7.7.41" evidence="6"/>
<keyword evidence="12 25" id="KW-0548">Nucleotidyltransferase</keyword>
<dbReference type="GO" id="GO:0016024">
    <property type="term" value="P:CDP-diacylglycerol biosynthetic process"/>
    <property type="evidence" value="ECO:0007669"/>
    <property type="project" value="TreeGrafter"/>
</dbReference>
<dbReference type="PANTHER" id="PTHR46382">
    <property type="entry name" value="PHOSPHATIDATE CYTIDYLYLTRANSFERASE"/>
    <property type="match status" value="1"/>
</dbReference>
<keyword evidence="9" id="KW-0444">Lipid biosynthesis</keyword>
<dbReference type="EMBL" id="AZDG01000001">
    <property type="protein sequence ID" value="KRK65692.1"/>
    <property type="molecule type" value="Genomic_DNA"/>
</dbReference>
<evidence type="ECO:0000256" key="5">
    <source>
        <dbReference type="ARBA" id="ARBA00010185"/>
    </source>
</evidence>
<evidence type="ECO:0000256" key="15">
    <source>
        <dbReference type="ARBA" id="ARBA00023136"/>
    </source>
</evidence>
<feature type="transmembrane region" description="Helical" evidence="24">
    <location>
        <begin position="123"/>
        <end position="141"/>
    </location>
</feature>
<comment type="pathway">
    <text evidence="3">Phospholipid metabolism; CDP-diacylglycerol biosynthesis; CDP-diacylglycerol from sn-glycerol 3-phosphate: step 3/3.</text>
</comment>
<evidence type="ECO:0000256" key="17">
    <source>
        <dbReference type="ARBA" id="ARBA00023264"/>
    </source>
</evidence>
<evidence type="ECO:0000256" key="20">
    <source>
        <dbReference type="ARBA" id="ARBA00032253"/>
    </source>
</evidence>
<evidence type="ECO:0000256" key="1">
    <source>
        <dbReference type="ARBA" id="ARBA00001698"/>
    </source>
</evidence>
<keyword evidence="11 24" id="KW-0812">Transmembrane</keyword>
<evidence type="ECO:0000256" key="16">
    <source>
        <dbReference type="ARBA" id="ARBA00023209"/>
    </source>
</evidence>
<evidence type="ECO:0000256" key="9">
    <source>
        <dbReference type="ARBA" id="ARBA00022516"/>
    </source>
</evidence>
<evidence type="ECO:0000256" key="4">
    <source>
        <dbReference type="ARBA" id="ARBA00005189"/>
    </source>
</evidence>
<feature type="transmembrane region" description="Helical" evidence="24">
    <location>
        <begin position="147"/>
        <end position="170"/>
    </location>
</feature>
<protein>
    <recommendedName>
        <fullName evidence="7">Phosphatidate cytidylyltransferase</fullName>
        <ecNumber evidence="6">2.7.7.41</ecNumber>
    </recommendedName>
    <alternativeName>
        <fullName evidence="20">CDP-DAG synthase</fullName>
    </alternativeName>
    <alternativeName>
        <fullName evidence="22">CDP-DG synthase</fullName>
    </alternativeName>
    <alternativeName>
        <fullName evidence="18">CDP-diacylglycerol synthase</fullName>
    </alternativeName>
    <alternativeName>
        <fullName evidence="21">CDP-diglyceride pyrophosphorylase</fullName>
    </alternativeName>
    <alternativeName>
        <fullName evidence="23">CDP-diglyceride synthase</fullName>
    </alternativeName>
    <alternativeName>
        <fullName evidence="19">CTP:phosphatidate cytidylyltransferase</fullName>
    </alternativeName>
</protein>
<evidence type="ECO:0000313" key="26">
    <source>
        <dbReference type="Proteomes" id="UP000050929"/>
    </source>
</evidence>
<gene>
    <name evidence="25" type="ORF">FC72_GL000136</name>
</gene>
<dbReference type="Pfam" id="PF01148">
    <property type="entry name" value="CTP_transf_1"/>
    <property type="match status" value="1"/>
</dbReference>
<accession>A0A0R1J3B6</accession>
<evidence type="ECO:0000256" key="7">
    <source>
        <dbReference type="ARBA" id="ARBA00019373"/>
    </source>
</evidence>
<dbReference type="Proteomes" id="UP000050929">
    <property type="component" value="Unassembled WGS sequence"/>
</dbReference>
<evidence type="ECO:0000256" key="23">
    <source>
        <dbReference type="ARBA" id="ARBA00033406"/>
    </source>
</evidence>
<feature type="transmembrane region" description="Helical" evidence="24">
    <location>
        <begin position="216"/>
        <end position="236"/>
    </location>
</feature>
<name>A0A0R1J3B6_9LACO</name>
<evidence type="ECO:0000256" key="6">
    <source>
        <dbReference type="ARBA" id="ARBA00012487"/>
    </source>
</evidence>
<evidence type="ECO:0000256" key="21">
    <source>
        <dbReference type="ARBA" id="ARBA00032396"/>
    </source>
</evidence>
<dbReference type="GO" id="GO:0004605">
    <property type="term" value="F:phosphatidate cytidylyltransferase activity"/>
    <property type="evidence" value="ECO:0007669"/>
    <property type="project" value="UniProtKB-EC"/>
</dbReference>
<reference evidence="25 26" key="1">
    <citation type="journal article" date="2015" name="Genome Announc.">
        <title>Expanding the biotechnology potential of lactobacilli through comparative genomics of 213 strains and associated genera.</title>
        <authorList>
            <person name="Sun Z."/>
            <person name="Harris H.M."/>
            <person name="McCann A."/>
            <person name="Guo C."/>
            <person name="Argimon S."/>
            <person name="Zhang W."/>
            <person name="Yang X."/>
            <person name="Jeffery I.B."/>
            <person name="Cooney J.C."/>
            <person name="Kagawa T.F."/>
            <person name="Liu W."/>
            <person name="Song Y."/>
            <person name="Salvetti E."/>
            <person name="Wrobel A."/>
            <person name="Rasinkangas P."/>
            <person name="Parkhill J."/>
            <person name="Rea M.C."/>
            <person name="O'Sullivan O."/>
            <person name="Ritari J."/>
            <person name="Douillard F.P."/>
            <person name="Paul Ross R."/>
            <person name="Yang R."/>
            <person name="Briner A.E."/>
            <person name="Felis G.E."/>
            <person name="de Vos W.M."/>
            <person name="Barrangou R."/>
            <person name="Klaenhammer T.R."/>
            <person name="Caufield P.W."/>
            <person name="Cui Y."/>
            <person name="Zhang H."/>
            <person name="O'Toole P.W."/>
        </authorList>
    </citation>
    <scope>NUCLEOTIDE SEQUENCE [LARGE SCALE GENOMIC DNA]</scope>
    <source>
        <strain evidence="25 26">DSM 20183</strain>
    </source>
</reference>
<keyword evidence="14" id="KW-0443">Lipid metabolism</keyword>
<feature type="transmembrane region" description="Helical" evidence="24">
    <location>
        <begin position="191"/>
        <end position="210"/>
    </location>
</feature>
<evidence type="ECO:0000256" key="8">
    <source>
        <dbReference type="ARBA" id="ARBA00022475"/>
    </source>
</evidence>
<evidence type="ECO:0000256" key="12">
    <source>
        <dbReference type="ARBA" id="ARBA00022695"/>
    </source>
</evidence>
<comment type="subcellular location">
    <subcellularLocation>
        <location evidence="2">Cell membrane</location>
        <topology evidence="2">Multi-pass membrane protein</topology>
    </subcellularLocation>
</comment>
<comment type="catalytic activity">
    <reaction evidence="1">
        <text>a 1,2-diacyl-sn-glycero-3-phosphate + CTP + H(+) = a CDP-1,2-diacyl-sn-glycerol + diphosphate</text>
        <dbReference type="Rhea" id="RHEA:16229"/>
        <dbReference type="ChEBI" id="CHEBI:15378"/>
        <dbReference type="ChEBI" id="CHEBI:33019"/>
        <dbReference type="ChEBI" id="CHEBI:37563"/>
        <dbReference type="ChEBI" id="CHEBI:58332"/>
        <dbReference type="ChEBI" id="CHEBI:58608"/>
        <dbReference type="EC" id="2.7.7.41"/>
    </reaction>
</comment>
<keyword evidence="26" id="KW-1185">Reference proteome</keyword>
<keyword evidence="13 24" id="KW-1133">Transmembrane helix</keyword>
<evidence type="ECO:0000256" key="22">
    <source>
        <dbReference type="ARBA" id="ARBA00032743"/>
    </source>
</evidence>
<keyword evidence="15 24" id="KW-0472">Membrane</keyword>